<evidence type="ECO:0000256" key="2">
    <source>
        <dbReference type="ARBA" id="ARBA00022723"/>
    </source>
</evidence>
<keyword evidence="2 8" id="KW-0479">Metal-binding</keyword>
<keyword evidence="1" id="KW-0235">DNA replication</keyword>
<dbReference type="GO" id="GO:0042026">
    <property type="term" value="P:protein refolding"/>
    <property type="evidence" value="ECO:0007669"/>
    <property type="project" value="TreeGrafter"/>
</dbReference>
<dbReference type="GO" id="GO:0006260">
    <property type="term" value="P:DNA replication"/>
    <property type="evidence" value="ECO:0007669"/>
    <property type="project" value="UniProtKB-KW"/>
</dbReference>
<dbReference type="PROSITE" id="PS50076">
    <property type="entry name" value="DNAJ_2"/>
    <property type="match status" value="1"/>
</dbReference>
<dbReference type="SUPFAM" id="SSF57938">
    <property type="entry name" value="DnaJ/Hsp40 cysteine-rich domain"/>
    <property type="match status" value="1"/>
</dbReference>
<dbReference type="KEGG" id="app:CAP2UW1_3573"/>
<dbReference type="HOGENOM" id="CLU_017633_0_7_4"/>
<dbReference type="InterPro" id="IPR001623">
    <property type="entry name" value="DnaJ_domain"/>
</dbReference>
<evidence type="ECO:0000256" key="5">
    <source>
        <dbReference type="ARBA" id="ARBA00022833"/>
    </source>
</evidence>
<dbReference type="PANTHER" id="PTHR43096:SF52">
    <property type="entry name" value="DNAJ HOMOLOG 1, MITOCHONDRIAL-RELATED"/>
    <property type="match status" value="1"/>
</dbReference>
<feature type="zinc finger region" description="CR-type" evidence="8">
    <location>
        <begin position="101"/>
        <end position="176"/>
    </location>
</feature>
<dbReference type="OrthoDB" id="9779889at2"/>
<dbReference type="STRING" id="522306.CAP2UW1_3573"/>
<evidence type="ECO:0000256" key="8">
    <source>
        <dbReference type="PROSITE-ProRule" id="PRU00546"/>
    </source>
</evidence>
<dbReference type="PRINTS" id="PR00625">
    <property type="entry name" value="JDOMAIN"/>
</dbReference>
<keyword evidence="4 8" id="KW-0863">Zinc-finger</keyword>
<evidence type="ECO:0000256" key="4">
    <source>
        <dbReference type="ARBA" id="ARBA00022771"/>
    </source>
</evidence>
<dbReference type="eggNOG" id="COG0484">
    <property type="taxonomic scope" value="Bacteria"/>
</dbReference>
<keyword evidence="7" id="KW-0143">Chaperone</keyword>
<dbReference type="GO" id="GO:0031072">
    <property type="term" value="F:heat shock protein binding"/>
    <property type="evidence" value="ECO:0007669"/>
    <property type="project" value="InterPro"/>
</dbReference>
<dbReference type="Gene3D" id="2.10.230.10">
    <property type="entry name" value="Heat shock protein DnaJ, cysteine-rich domain"/>
    <property type="match status" value="1"/>
</dbReference>
<proteinExistence type="predicted"/>
<reference evidence="11" key="1">
    <citation type="submission" date="2009-08" db="EMBL/GenBank/DDBJ databases">
        <authorList>
            <consortium name="US DOE Joint Genome Institute"/>
            <person name="Lucas S."/>
            <person name="Copeland A."/>
            <person name="Lapidus A."/>
            <person name="Glavina del Rio T."/>
            <person name="Dalin E."/>
            <person name="Tice H."/>
            <person name="Bruce D."/>
            <person name="Barry K."/>
            <person name="Pitluck S."/>
            <person name="Lowry S."/>
            <person name="Larimer F."/>
            <person name="Land M."/>
            <person name="Hauser L."/>
            <person name="Kyrpides N."/>
            <person name="Ivanova N."/>
            <person name="McMahon K.D."/>
            <person name="Hugenholtz P."/>
        </authorList>
    </citation>
    <scope>NUCLEOTIDE SEQUENCE</scope>
    <source>
        <strain evidence="11">UW-1</strain>
    </source>
</reference>
<keyword evidence="3" id="KW-0677">Repeat</keyword>
<sequence length="346" mass="37713">MSSCDDPFTVLGVRREASLDEVKRAYRRLAMQWHPDRNSSVAAEAEFRRVHAAYELFLDPQRMAEWQQAQTTMTDAGEPAGTVGDDCVLPLELTLEEAALGCRKDIELVDSVGCRRCCGSGKLQHDHLVPCPRCSGCGRVSRGRGGTSRCTSCAGRGYLRETDCADCAGSGYRQETRKLTVTVPAGLVDGERLRLARQAPVSATSGRETPAAGDLYLEISLAEHSLFVLHGRDLVCEVPVSVFRLLCGGQVEVPTLNGTALLELSSDPGRPFEYRLSGLGFPDRQGRHKGDLVVRLQTVVPDIVGAADAVLLERIEGRQAADLARRAPPLAAWDAQMRTRRQPSTR</sequence>
<evidence type="ECO:0000313" key="11">
    <source>
        <dbReference type="EMBL" id="ACV36830.1"/>
    </source>
</evidence>
<dbReference type="Gene3D" id="1.10.287.110">
    <property type="entry name" value="DnaJ domain"/>
    <property type="match status" value="1"/>
</dbReference>
<accession>C7RJY9</accession>
<protein>
    <submittedName>
        <fullName evidence="11">Heat shock protein DnaJ domain protein</fullName>
    </submittedName>
</protein>
<name>C7RJY9_ACCRE</name>
<evidence type="ECO:0000259" key="9">
    <source>
        <dbReference type="PROSITE" id="PS50076"/>
    </source>
</evidence>
<dbReference type="PANTHER" id="PTHR43096">
    <property type="entry name" value="DNAJ HOMOLOG 1, MITOCHONDRIAL-RELATED"/>
    <property type="match status" value="1"/>
</dbReference>
<evidence type="ECO:0000256" key="1">
    <source>
        <dbReference type="ARBA" id="ARBA00022705"/>
    </source>
</evidence>
<dbReference type="SUPFAM" id="SSF46565">
    <property type="entry name" value="Chaperone J-domain"/>
    <property type="match status" value="1"/>
</dbReference>
<evidence type="ECO:0000256" key="7">
    <source>
        <dbReference type="ARBA" id="ARBA00023186"/>
    </source>
</evidence>
<dbReference type="GO" id="GO:0051082">
    <property type="term" value="F:unfolded protein binding"/>
    <property type="evidence" value="ECO:0007669"/>
    <property type="project" value="InterPro"/>
</dbReference>
<dbReference type="InterPro" id="IPR036410">
    <property type="entry name" value="HSP_DnaJ_Cys-rich_dom_sf"/>
</dbReference>
<evidence type="ECO:0000256" key="3">
    <source>
        <dbReference type="ARBA" id="ARBA00022737"/>
    </source>
</evidence>
<dbReference type="Gene3D" id="2.60.260.20">
    <property type="entry name" value="Urease metallochaperone UreE, N-terminal domain"/>
    <property type="match status" value="2"/>
</dbReference>
<evidence type="ECO:0000256" key="6">
    <source>
        <dbReference type="ARBA" id="ARBA00023016"/>
    </source>
</evidence>
<dbReference type="PROSITE" id="PS51188">
    <property type="entry name" value="ZF_CR"/>
    <property type="match status" value="1"/>
</dbReference>
<dbReference type="InterPro" id="IPR036869">
    <property type="entry name" value="J_dom_sf"/>
</dbReference>
<keyword evidence="5 8" id="KW-0862">Zinc</keyword>
<evidence type="ECO:0000259" key="10">
    <source>
        <dbReference type="PROSITE" id="PS51188"/>
    </source>
</evidence>
<dbReference type="CDD" id="cd06257">
    <property type="entry name" value="DnaJ"/>
    <property type="match status" value="1"/>
</dbReference>
<organism evidence="11">
    <name type="scientific">Accumulibacter regalis</name>
    <dbReference type="NCBI Taxonomy" id="522306"/>
    <lineage>
        <taxon>Bacteria</taxon>
        <taxon>Pseudomonadati</taxon>
        <taxon>Pseudomonadota</taxon>
        <taxon>Betaproteobacteria</taxon>
        <taxon>Candidatus Accumulibacter</taxon>
    </lineage>
</organism>
<dbReference type="CDD" id="cd10719">
    <property type="entry name" value="DnaJ_zf"/>
    <property type="match status" value="1"/>
</dbReference>
<dbReference type="SUPFAM" id="SSF49493">
    <property type="entry name" value="HSP40/DnaJ peptide-binding domain"/>
    <property type="match status" value="2"/>
</dbReference>
<dbReference type="GO" id="GO:0005737">
    <property type="term" value="C:cytoplasm"/>
    <property type="evidence" value="ECO:0007669"/>
    <property type="project" value="TreeGrafter"/>
</dbReference>
<dbReference type="InterPro" id="IPR008971">
    <property type="entry name" value="HSP40/DnaJ_pept-bd"/>
</dbReference>
<reference evidence="11" key="2">
    <citation type="submission" date="2009-09" db="EMBL/GenBank/DDBJ databases">
        <title>Complete sequence of chromosome of Candidatus Accumulibacter phosphatis clade IIA str. UW-1.</title>
        <authorList>
            <consortium name="US DOE Joint Genome Institute"/>
            <person name="Martin H.G."/>
            <person name="Ivanova N."/>
            <person name="Kunin V."/>
            <person name="Warnecke F."/>
            <person name="Barry K."/>
            <person name="He S."/>
            <person name="Salamov A."/>
            <person name="Szeto E."/>
            <person name="Dalin E."/>
            <person name="Pangilinan J.L."/>
            <person name="Lapidus A."/>
            <person name="Lowry S."/>
            <person name="Kyrpides N.C."/>
            <person name="McMahon K.D."/>
            <person name="Hugenholtz P."/>
        </authorList>
    </citation>
    <scope>NUCLEOTIDE SEQUENCE [LARGE SCALE GENOMIC DNA]</scope>
    <source>
        <strain evidence="11">UW-1</strain>
    </source>
</reference>
<dbReference type="GO" id="GO:0008270">
    <property type="term" value="F:zinc ion binding"/>
    <property type="evidence" value="ECO:0007669"/>
    <property type="project" value="UniProtKB-KW"/>
</dbReference>
<dbReference type="SMART" id="SM00271">
    <property type="entry name" value="DnaJ"/>
    <property type="match status" value="1"/>
</dbReference>
<dbReference type="Pfam" id="PF00226">
    <property type="entry name" value="DnaJ"/>
    <property type="match status" value="1"/>
</dbReference>
<gene>
    <name evidence="11" type="ordered locus">CAP2UW1_3573</name>
</gene>
<dbReference type="EMBL" id="CP001715">
    <property type="protein sequence ID" value="ACV36830.1"/>
    <property type="molecule type" value="Genomic_DNA"/>
</dbReference>
<dbReference type="AlphaFoldDB" id="C7RJY9"/>
<feature type="domain" description="J" evidence="9">
    <location>
        <begin position="6"/>
        <end position="70"/>
    </location>
</feature>
<feature type="domain" description="CR-type" evidence="10">
    <location>
        <begin position="101"/>
        <end position="176"/>
    </location>
</feature>
<dbReference type="CDD" id="cd10747">
    <property type="entry name" value="DnaJ_C"/>
    <property type="match status" value="1"/>
</dbReference>
<dbReference type="InterPro" id="IPR002939">
    <property type="entry name" value="DnaJ_C"/>
</dbReference>
<dbReference type="Pfam" id="PF01556">
    <property type="entry name" value="DnaJ_C"/>
    <property type="match status" value="1"/>
</dbReference>
<keyword evidence="6 11" id="KW-0346">Stress response</keyword>
<dbReference type="InterPro" id="IPR001305">
    <property type="entry name" value="HSP_DnaJ_Cys-rich_dom"/>
</dbReference>